<organism evidence="3 4">
    <name type="scientific">Phyllosticta citribraziliensis</name>
    <dbReference type="NCBI Taxonomy" id="989973"/>
    <lineage>
        <taxon>Eukaryota</taxon>
        <taxon>Fungi</taxon>
        <taxon>Dikarya</taxon>
        <taxon>Ascomycota</taxon>
        <taxon>Pezizomycotina</taxon>
        <taxon>Dothideomycetes</taxon>
        <taxon>Dothideomycetes incertae sedis</taxon>
        <taxon>Botryosphaeriales</taxon>
        <taxon>Phyllostictaceae</taxon>
        <taxon>Phyllosticta</taxon>
    </lineage>
</organism>
<keyword evidence="1" id="KW-0378">Hydrolase</keyword>
<sequence length="187" mass="20933">MHFPATIAPASKFSDVPNHLSRSLTAKQFVESSGVVLFNKSRDQVCIMLHQGDCWVLPKGRRNCGETRQAAALRETKEETGHTCRLLPVRMSTRAPPANEDDTSLPDEARQMNDLTEPFELSLRGLGKAGIKLVWWFIAVVDEAEPPSAGEAMFQPRFLPCHEAMERLTFQGDRETLAEAIEIVEQQ</sequence>
<keyword evidence="4" id="KW-1185">Reference proteome</keyword>
<name>A0ABR1LJD3_9PEZI</name>
<evidence type="ECO:0000313" key="3">
    <source>
        <dbReference type="EMBL" id="KAK7534753.1"/>
    </source>
</evidence>
<dbReference type="InterPro" id="IPR051325">
    <property type="entry name" value="Nudix_hydrolase_domain"/>
</dbReference>
<protein>
    <submittedName>
        <fullName evidence="3">NUDIX hydrolase domain-like protein</fullName>
    </submittedName>
</protein>
<dbReference type="InterPro" id="IPR000086">
    <property type="entry name" value="NUDIX_hydrolase_dom"/>
</dbReference>
<dbReference type="Proteomes" id="UP001360953">
    <property type="component" value="Unassembled WGS sequence"/>
</dbReference>
<accession>A0ABR1LJD3</accession>
<dbReference type="PANTHER" id="PTHR21340">
    <property type="entry name" value="DIADENOSINE 5,5-P1,P4-TETRAPHOSPHATE PYROPHOSPHOHYDROLASE MUTT"/>
    <property type="match status" value="1"/>
</dbReference>
<proteinExistence type="predicted"/>
<feature type="domain" description="Nudix hydrolase" evidence="2">
    <location>
        <begin position="28"/>
        <end position="181"/>
    </location>
</feature>
<evidence type="ECO:0000313" key="4">
    <source>
        <dbReference type="Proteomes" id="UP001360953"/>
    </source>
</evidence>
<evidence type="ECO:0000256" key="1">
    <source>
        <dbReference type="ARBA" id="ARBA00022801"/>
    </source>
</evidence>
<dbReference type="PANTHER" id="PTHR21340:SF0">
    <property type="entry name" value="BIS(5'-NUCLEOSYL)-TETRAPHOSPHATASE [ASYMMETRICAL]"/>
    <property type="match status" value="1"/>
</dbReference>
<dbReference type="Gene3D" id="3.90.79.10">
    <property type="entry name" value="Nucleoside Triphosphate Pyrophosphohydrolase"/>
    <property type="match status" value="1"/>
</dbReference>
<dbReference type="SUPFAM" id="SSF55811">
    <property type="entry name" value="Nudix"/>
    <property type="match status" value="1"/>
</dbReference>
<comment type="caution">
    <text evidence="3">The sequence shown here is derived from an EMBL/GenBank/DDBJ whole genome shotgun (WGS) entry which is preliminary data.</text>
</comment>
<dbReference type="PROSITE" id="PS51462">
    <property type="entry name" value="NUDIX"/>
    <property type="match status" value="1"/>
</dbReference>
<dbReference type="InterPro" id="IPR020084">
    <property type="entry name" value="NUDIX_hydrolase_CS"/>
</dbReference>
<dbReference type="EMBL" id="JBBPEH010000008">
    <property type="protein sequence ID" value="KAK7534753.1"/>
    <property type="molecule type" value="Genomic_DNA"/>
</dbReference>
<dbReference type="PROSITE" id="PS00893">
    <property type="entry name" value="NUDIX_BOX"/>
    <property type="match status" value="1"/>
</dbReference>
<dbReference type="Pfam" id="PF00293">
    <property type="entry name" value="NUDIX"/>
    <property type="match status" value="1"/>
</dbReference>
<dbReference type="InterPro" id="IPR015797">
    <property type="entry name" value="NUDIX_hydrolase-like_dom_sf"/>
</dbReference>
<dbReference type="RefSeq" id="XP_066653478.1">
    <property type="nucleotide sequence ID" value="XM_066797224.1"/>
</dbReference>
<reference evidence="3 4" key="1">
    <citation type="submission" date="2024-04" db="EMBL/GenBank/DDBJ databases">
        <title>Phyllosticta paracitricarpa is synonymous to the EU quarantine fungus P. citricarpa based on phylogenomic analyses.</title>
        <authorList>
            <consortium name="Lawrence Berkeley National Laboratory"/>
            <person name="Van ingen-buijs V.A."/>
            <person name="Van westerhoven A.C."/>
            <person name="Haridas S."/>
            <person name="Skiadas P."/>
            <person name="Martin F."/>
            <person name="Groenewald J.Z."/>
            <person name="Crous P.W."/>
            <person name="Seidl M.F."/>
        </authorList>
    </citation>
    <scope>NUCLEOTIDE SEQUENCE [LARGE SCALE GENOMIC DNA]</scope>
    <source>
        <strain evidence="3 4">CPC 17464</strain>
    </source>
</reference>
<gene>
    <name evidence="3" type="ORF">J3D65DRAFT_555343</name>
</gene>
<dbReference type="GeneID" id="92030130"/>
<evidence type="ECO:0000259" key="2">
    <source>
        <dbReference type="PROSITE" id="PS51462"/>
    </source>
</evidence>